<dbReference type="PANTHER" id="PTHR42852:SF17">
    <property type="entry name" value="THIOREDOXIN-LIKE PROTEIN HI_1115"/>
    <property type="match status" value="1"/>
</dbReference>
<dbReference type="PROSITE" id="PS51352">
    <property type="entry name" value="THIOREDOXIN_2"/>
    <property type="match status" value="1"/>
</dbReference>
<dbReference type="InterPro" id="IPR017937">
    <property type="entry name" value="Thioredoxin_CS"/>
</dbReference>
<feature type="transmembrane region" description="Helical" evidence="1">
    <location>
        <begin position="5"/>
        <end position="24"/>
    </location>
</feature>
<name>A0A382SBM4_9ZZZZ</name>
<dbReference type="InterPro" id="IPR036249">
    <property type="entry name" value="Thioredoxin-like_sf"/>
</dbReference>
<dbReference type="InterPro" id="IPR050553">
    <property type="entry name" value="Thioredoxin_ResA/DsbE_sf"/>
</dbReference>
<feature type="domain" description="Thioredoxin" evidence="2">
    <location>
        <begin position="41"/>
        <end position="187"/>
    </location>
</feature>
<keyword evidence="1" id="KW-1133">Transmembrane helix</keyword>
<evidence type="ECO:0000259" key="2">
    <source>
        <dbReference type="PROSITE" id="PS51352"/>
    </source>
</evidence>
<dbReference type="PROSITE" id="PS00194">
    <property type="entry name" value="THIOREDOXIN_1"/>
    <property type="match status" value="1"/>
</dbReference>
<dbReference type="AlphaFoldDB" id="A0A382SBM4"/>
<dbReference type="GO" id="GO:0016491">
    <property type="term" value="F:oxidoreductase activity"/>
    <property type="evidence" value="ECO:0007669"/>
    <property type="project" value="InterPro"/>
</dbReference>
<dbReference type="SUPFAM" id="SSF52833">
    <property type="entry name" value="Thioredoxin-like"/>
    <property type="match status" value="1"/>
</dbReference>
<sequence>VKKIIIKTLFFIFLGAIGYIALFSQDTLITLSQKEKVKNALQDINKAPDFTLLSITDSSYTLSKMEGKVVLINFWATWCGPCRMEIPEFNELQKTYHERGLNILGISVSDNKKQLKNFTKSFAVDYPLLYGSAKDMNKVMRDYDGVYAVPSSFLIGKNGNIIWKYPGAILKNYDPQTFADLVYKIEKELKVENIQIFPETE</sequence>
<dbReference type="EMBL" id="UINC01127430">
    <property type="protein sequence ID" value="SVD06548.1"/>
    <property type="molecule type" value="Genomic_DNA"/>
</dbReference>
<keyword evidence="1" id="KW-0812">Transmembrane</keyword>
<dbReference type="CDD" id="cd02966">
    <property type="entry name" value="TlpA_like_family"/>
    <property type="match status" value="1"/>
</dbReference>
<dbReference type="Pfam" id="PF00578">
    <property type="entry name" value="AhpC-TSA"/>
    <property type="match status" value="1"/>
</dbReference>
<accession>A0A382SBM4</accession>
<dbReference type="InterPro" id="IPR000866">
    <property type="entry name" value="AhpC/TSA"/>
</dbReference>
<keyword evidence="1" id="KW-0472">Membrane</keyword>
<organism evidence="3">
    <name type="scientific">marine metagenome</name>
    <dbReference type="NCBI Taxonomy" id="408172"/>
    <lineage>
        <taxon>unclassified sequences</taxon>
        <taxon>metagenomes</taxon>
        <taxon>ecological metagenomes</taxon>
    </lineage>
</organism>
<dbReference type="GO" id="GO:0016209">
    <property type="term" value="F:antioxidant activity"/>
    <property type="evidence" value="ECO:0007669"/>
    <property type="project" value="InterPro"/>
</dbReference>
<evidence type="ECO:0000256" key="1">
    <source>
        <dbReference type="SAM" id="Phobius"/>
    </source>
</evidence>
<dbReference type="Gene3D" id="3.40.30.10">
    <property type="entry name" value="Glutaredoxin"/>
    <property type="match status" value="1"/>
</dbReference>
<dbReference type="InterPro" id="IPR013766">
    <property type="entry name" value="Thioredoxin_domain"/>
</dbReference>
<feature type="non-terminal residue" evidence="3">
    <location>
        <position position="1"/>
    </location>
</feature>
<gene>
    <name evidence="3" type="ORF">METZ01_LOCUS359402</name>
</gene>
<protein>
    <recommendedName>
        <fullName evidence="2">Thioredoxin domain-containing protein</fullName>
    </recommendedName>
</protein>
<reference evidence="3" key="1">
    <citation type="submission" date="2018-05" db="EMBL/GenBank/DDBJ databases">
        <authorList>
            <person name="Lanie J.A."/>
            <person name="Ng W.-L."/>
            <person name="Kazmierczak K.M."/>
            <person name="Andrzejewski T.M."/>
            <person name="Davidsen T.M."/>
            <person name="Wayne K.J."/>
            <person name="Tettelin H."/>
            <person name="Glass J.I."/>
            <person name="Rusch D."/>
            <person name="Podicherti R."/>
            <person name="Tsui H.-C.T."/>
            <person name="Winkler M.E."/>
        </authorList>
    </citation>
    <scope>NUCLEOTIDE SEQUENCE</scope>
</reference>
<dbReference type="PANTHER" id="PTHR42852">
    <property type="entry name" value="THIOL:DISULFIDE INTERCHANGE PROTEIN DSBE"/>
    <property type="match status" value="1"/>
</dbReference>
<proteinExistence type="predicted"/>
<evidence type="ECO:0000313" key="3">
    <source>
        <dbReference type="EMBL" id="SVD06548.1"/>
    </source>
</evidence>